<evidence type="ECO:0000256" key="10">
    <source>
        <dbReference type="ARBA" id="ARBA00023012"/>
    </source>
</evidence>
<protein>
    <submittedName>
        <fullName evidence="15">Histidine kinase</fullName>
    </submittedName>
</protein>
<evidence type="ECO:0000256" key="2">
    <source>
        <dbReference type="ARBA" id="ARBA00022475"/>
    </source>
</evidence>
<dbReference type="AlphaFoldDB" id="A0A926EPH9"/>
<comment type="caution">
    <text evidence="15">The sequence shown here is derived from an EMBL/GenBank/DDBJ whole genome shotgun (WGS) entry which is preliminary data.</text>
</comment>
<evidence type="ECO:0000256" key="5">
    <source>
        <dbReference type="ARBA" id="ARBA00022692"/>
    </source>
</evidence>
<keyword evidence="4" id="KW-0808">Transferase</keyword>
<reference evidence="15" key="1">
    <citation type="submission" date="2020-08" db="EMBL/GenBank/DDBJ databases">
        <title>Genome public.</title>
        <authorList>
            <person name="Liu C."/>
            <person name="Sun Q."/>
        </authorList>
    </citation>
    <scope>NUCLEOTIDE SEQUENCE</scope>
    <source>
        <strain evidence="15">NSJ-64</strain>
    </source>
</reference>
<evidence type="ECO:0000256" key="6">
    <source>
        <dbReference type="ARBA" id="ARBA00022741"/>
    </source>
</evidence>
<dbReference type="Proteomes" id="UP000623678">
    <property type="component" value="Unassembled WGS sequence"/>
</dbReference>
<evidence type="ECO:0000259" key="13">
    <source>
        <dbReference type="Pfam" id="PF02518"/>
    </source>
</evidence>
<evidence type="ECO:0000256" key="11">
    <source>
        <dbReference type="ARBA" id="ARBA00023136"/>
    </source>
</evidence>
<keyword evidence="10" id="KW-0902">Two-component regulatory system</keyword>
<dbReference type="Pfam" id="PF02518">
    <property type="entry name" value="HATPase_c"/>
    <property type="match status" value="1"/>
</dbReference>
<keyword evidence="5 12" id="KW-0812">Transmembrane</keyword>
<evidence type="ECO:0000313" key="15">
    <source>
        <dbReference type="EMBL" id="MBC8586130.1"/>
    </source>
</evidence>
<dbReference type="InterPro" id="IPR010559">
    <property type="entry name" value="Sig_transdc_His_kin_internal"/>
</dbReference>
<evidence type="ECO:0000256" key="1">
    <source>
        <dbReference type="ARBA" id="ARBA00004651"/>
    </source>
</evidence>
<keyword evidence="2" id="KW-1003">Cell membrane</keyword>
<dbReference type="SUPFAM" id="SSF55874">
    <property type="entry name" value="ATPase domain of HSP90 chaperone/DNA topoisomerase II/histidine kinase"/>
    <property type="match status" value="1"/>
</dbReference>
<dbReference type="GO" id="GO:0005886">
    <property type="term" value="C:plasma membrane"/>
    <property type="evidence" value="ECO:0007669"/>
    <property type="project" value="UniProtKB-SubCell"/>
</dbReference>
<evidence type="ECO:0000256" key="8">
    <source>
        <dbReference type="ARBA" id="ARBA00022840"/>
    </source>
</evidence>
<keyword evidence="7 15" id="KW-0418">Kinase</keyword>
<evidence type="ECO:0000256" key="12">
    <source>
        <dbReference type="SAM" id="Phobius"/>
    </source>
</evidence>
<evidence type="ECO:0000256" key="9">
    <source>
        <dbReference type="ARBA" id="ARBA00022989"/>
    </source>
</evidence>
<evidence type="ECO:0000259" key="14">
    <source>
        <dbReference type="Pfam" id="PF06580"/>
    </source>
</evidence>
<accession>A0A926EPH9</accession>
<feature type="domain" description="Histidine kinase/HSP90-like ATPase" evidence="13">
    <location>
        <begin position="364"/>
        <end position="441"/>
    </location>
</feature>
<evidence type="ECO:0000256" key="4">
    <source>
        <dbReference type="ARBA" id="ARBA00022679"/>
    </source>
</evidence>
<dbReference type="Pfam" id="PF06580">
    <property type="entry name" value="His_kinase"/>
    <property type="match status" value="1"/>
</dbReference>
<comment type="subcellular location">
    <subcellularLocation>
        <location evidence="1">Cell membrane</location>
        <topology evidence="1">Multi-pass membrane protein</topology>
    </subcellularLocation>
</comment>
<name>A0A926EPH9_9FIRM</name>
<keyword evidence="11 12" id="KW-0472">Membrane</keyword>
<keyword evidence="6" id="KW-0547">Nucleotide-binding</keyword>
<feature type="domain" description="Signal transduction histidine kinase internal region" evidence="14">
    <location>
        <begin position="266"/>
        <end position="346"/>
    </location>
</feature>
<dbReference type="EMBL" id="JACRTD010000008">
    <property type="protein sequence ID" value="MBC8586130.1"/>
    <property type="molecule type" value="Genomic_DNA"/>
</dbReference>
<sequence length="476" mass="55081">MSGIKPAIHSIYLSRLESDYMIVGSNRKLRSSYFDTEWYTSFKEQSPLVASWMEVRQIKQYSFEKETMPVLSVFLKLNYNGIMVVNLDLKYFEKLLANNVLYPGQSILLLDSKNNIICSSGQIPEDWKIQDESFTGSHSGTQRKKDYYEIRMPTANNFNLTCASLIPFSSVYEITNLILKSTVILSFILIVISGIFSFYRTRNDYRQISKIINTFDLAQQNKPLPVLEYKKEDAYSFILQNVVQSFIKQSYLDMQLTQRQLSLFSAQLAALQYQINPHFLFNTLQSISLEIQKKCGIDNSAVLMVGQLSDILRYSLGSPDKAISIKEEIEIAKTYVELQKYRYCQKIMVFWEYSQECLQCKIARMLLQPIIENAFAHSKREEQDILVKIRLRYKNGNLQVKVIDNGIGMPPEKLRELKDSFQTPDDPIAAVIHIGLKNINARLRLLYPENRGLIIRSRLNLGTVAEFNIPQDFTQE</sequence>
<evidence type="ECO:0000256" key="3">
    <source>
        <dbReference type="ARBA" id="ARBA00022553"/>
    </source>
</evidence>
<keyword evidence="16" id="KW-1185">Reference proteome</keyword>
<dbReference type="InterPro" id="IPR036890">
    <property type="entry name" value="HATPase_C_sf"/>
</dbReference>
<dbReference type="PANTHER" id="PTHR34220:SF11">
    <property type="entry name" value="SENSOR PROTEIN KINASE HPTS"/>
    <property type="match status" value="1"/>
</dbReference>
<dbReference type="InterPro" id="IPR050640">
    <property type="entry name" value="Bact_2-comp_sensor_kinase"/>
</dbReference>
<gene>
    <name evidence="15" type="ORF">H8705_11110</name>
</gene>
<dbReference type="Gene3D" id="3.30.565.10">
    <property type="entry name" value="Histidine kinase-like ATPase, C-terminal domain"/>
    <property type="match status" value="1"/>
</dbReference>
<evidence type="ECO:0000313" key="16">
    <source>
        <dbReference type="Proteomes" id="UP000623678"/>
    </source>
</evidence>
<dbReference type="InterPro" id="IPR003594">
    <property type="entry name" value="HATPase_dom"/>
</dbReference>
<keyword evidence="8" id="KW-0067">ATP-binding</keyword>
<dbReference type="GO" id="GO:0005524">
    <property type="term" value="F:ATP binding"/>
    <property type="evidence" value="ECO:0007669"/>
    <property type="project" value="UniProtKB-KW"/>
</dbReference>
<dbReference type="GO" id="GO:0000155">
    <property type="term" value="F:phosphorelay sensor kinase activity"/>
    <property type="evidence" value="ECO:0007669"/>
    <property type="project" value="InterPro"/>
</dbReference>
<evidence type="ECO:0000256" key="7">
    <source>
        <dbReference type="ARBA" id="ARBA00022777"/>
    </source>
</evidence>
<feature type="transmembrane region" description="Helical" evidence="12">
    <location>
        <begin position="177"/>
        <end position="199"/>
    </location>
</feature>
<keyword evidence="9 12" id="KW-1133">Transmembrane helix</keyword>
<dbReference type="PANTHER" id="PTHR34220">
    <property type="entry name" value="SENSOR HISTIDINE KINASE YPDA"/>
    <property type="match status" value="1"/>
</dbReference>
<proteinExistence type="predicted"/>
<keyword evidence="3" id="KW-0597">Phosphoprotein</keyword>
<organism evidence="15 16">
    <name type="scientific">Youxingia wuxianensis</name>
    <dbReference type="NCBI Taxonomy" id="2763678"/>
    <lineage>
        <taxon>Bacteria</taxon>
        <taxon>Bacillati</taxon>
        <taxon>Bacillota</taxon>
        <taxon>Clostridia</taxon>
        <taxon>Eubacteriales</taxon>
        <taxon>Oscillospiraceae</taxon>
        <taxon>Youxingia</taxon>
    </lineage>
</organism>